<keyword evidence="3" id="KW-0507">mRNA processing</keyword>
<proteinExistence type="inferred from homology"/>
<evidence type="ECO:0000256" key="7">
    <source>
        <dbReference type="ARBA" id="ARBA00035004"/>
    </source>
</evidence>
<gene>
    <name evidence="8" type="ORF">CHILSU_LOCUS7511</name>
</gene>
<dbReference type="PANTHER" id="PTHR20957">
    <property type="entry name" value="RNA-BINDING PROTEIN 48"/>
    <property type="match status" value="1"/>
</dbReference>
<evidence type="ECO:0000256" key="5">
    <source>
        <dbReference type="ARBA" id="ARBA00022884"/>
    </source>
</evidence>
<dbReference type="CDD" id="cd12442">
    <property type="entry name" value="RRM_RBM48"/>
    <property type="match status" value="1"/>
</dbReference>
<keyword evidence="5" id="KW-0694">RNA-binding</keyword>
<evidence type="ECO:0000256" key="6">
    <source>
        <dbReference type="ARBA" id="ARBA00023187"/>
    </source>
</evidence>
<dbReference type="InterPro" id="IPR039599">
    <property type="entry name" value="RBM48"/>
</dbReference>
<accession>A0ABN8L5Q6</accession>
<dbReference type="PANTHER" id="PTHR20957:SF0">
    <property type="entry name" value="RNA-BINDING PROTEIN 48"/>
    <property type="match status" value="1"/>
</dbReference>
<evidence type="ECO:0000256" key="1">
    <source>
        <dbReference type="ARBA" id="ARBA00006938"/>
    </source>
</evidence>
<dbReference type="InterPro" id="IPR034264">
    <property type="entry name" value="RBM48_RRM"/>
</dbReference>
<keyword evidence="4" id="KW-0747">Spliceosome</keyword>
<dbReference type="InterPro" id="IPR035979">
    <property type="entry name" value="RBD_domain_sf"/>
</dbReference>
<sequence>MSEANESPVLLPHHEQQPLCTTRLPYRQGRKLTAVKTYTVVNESNHLLIFGVPTLNLRQELKALYYKFGKLIHFNVTKEHIAEEFTETYHAAFCDIQSARQAKRFTDTKNFYGGCLHVCYAPEYESVQETRNKLLQRQRNVLFRLKNLQKQSNHEVEVTADIAKHNVVDSSKTDKDSSVKLNMGEVNTISIHNEVNRKRKDQSNCVVQKKFKPCFVDNINVHEKNNMKTNDIALKNKCDRTLESCRTNISTSPEEIIDFTSTETETITNINDSLNYRNFGNEDIRKVQQKPINRIKFNFMK</sequence>
<comment type="function">
    <text evidence="7">As a component of the minor spliceosome, involved in the splicing of U12-type introns in pre-mRNAs.</text>
</comment>
<organism evidence="8 9">
    <name type="scientific">Chilo suppressalis</name>
    <name type="common">Asiatic rice borer moth</name>
    <dbReference type="NCBI Taxonomy" id="168631"/>
    <lineage>
        <taxon>Eukaryota</taxon>
        <taxon>Metazoa</taxon>
        <taxon>Ecdysozoa</taxon>
        <taxon>Arthropoda</taxon>
        <taxon>Hexapoda</taxon>
        <taxon>Insecta</taxon>
        <taxon>Pterygota</taxon>
        <taxon>Neoptera</taxon>
        <taxon>Endopterygota</taxon>
        <taxon>Lepidoptera</taxon>
        <taxon>Glossata</taxon>
        <taxon>Ditrysia</taxon>
        <taxon>Pyraloidea</taxon>
        <taxon>Crambidae</taxon>
        <taxon>Crambinae</taxon>
        <taxon>Chilo</taxon>
    </lineage>
</organism>
<dbReference type="EMBL" id="OU963920">
    <property type="protein sequence ID" value="CAH2987981.1"/>
    <property type="molecule type" value="Genomic_DNA"/>
</dbReference>
<protein>
    <recommendedName>
        <fullName evidence="2">RNA-binding protein 48</fullName>
    </recommendedName>
</protein>
<evidence type="ECO:0000313" key="9">
    <source>
        <dbReference type="Proteomes" id="UP001153292"/>
    </source>
</evidence>
<comment type="similarity">
    <text evidence="1">Belongs to the RBM48 family.</text>
</comment>
<evidence type="ECO:0000313" key="8">
    <source>
        <dbReference type="EMBL" id="CAH2987981.1"/>
    </source>
</evidence>
<dbReference type="SUPFAM" id="SSF54928">
    <property type="entry name" value="RNA-binding domain, RBD"/>
    <property type="match status" value="1"/>
</dbReference>
<dbReference type="Proteomes" id="UP001153292">
    <property type="component" value="Chromosome 27"/>
</dbReference>
<evidence type="ECO:0000256" key="4">
    <source>
        <dbReference type="ARBA" id="ARBA00022728"/>
    </source>
</evidence>
<keyword evidence="6" id="KW-0508">mRNA splicing</keyword>
<reference evidence="8" key="1">
    <citation type="submission" date="2021-12" db="EMBL/GenBank/DDBJ databases">
        <authorList>
            <person name="King R."/>
        </authorList>
    </citation>
    <scope>NUCLEOTIDE SEQUENCE</scope>
</reference>
<evidence type="ECO:0000256" key="3">
    <source>
        <dbReference type="ARBA" id="ARBA00022664"/>
    </source>
</evidence>
<name>A0ABN8L5Q6_CHISP</name>
<keyword evidence="9" id="KW-1185">Reference proteome</keyword>
<evidence type="ECO:0000256" key="2">
    <source>
        <dbReference type="ARBA" id="ARBA00015189"/>
    </source>
</evidence>